<proteinExistence type="predicted"/>
<protein>
    <recommendedName>
        <fullName evidence="4">HMA domain-containing protein</fullName>
    </recommendedName>
</protein>
<dbReference type="GO" id="GO:1900150">
    <property type="term" value="P:regulation of defense response to fungus"/>
    <property type="evidence" value="ECO:0007669"/>
    <property type="project" value="InterPro"/>
</dbReference>
<dbReference type="EMBL" id="KB870805">
    <property type="protein sequence ID" value="EOA37517.1"/>
    <property type="molecule type" value="Genomic_DNA"/>
</dbReference>
<dbReference type="PANTHER" id="PTHR47488">
    <property type="entry name" value="HEAVY METAL TRANSPORT/DETOXIFICATION SUPERFAMILY PROTEIN"/>
    <property type="match status" value="1"/>
</dbReference>
<sequence length="155" mass="17130">MHEQVVVMRLGVDLNCPKCYKKAKKALSKFRLVNCNDPEKLMNKLCYEGDGSIKSIVILEPPKPPQPQPKEPTPAPTPAAAPAPAPAPVPAPAPTPAEAPDPVPAPEPMWQPYYIVPYYETQQHYQCYGRPVYESWGGGRQCCHEYTNPQGCSIM</sequence>
<keyword evidence="3" id="KW-1185">Reference proteome</keyword>
<dbReference type="Proteomes" id="UP000029121">
    <property type="component" value="Unassembled WGS sequence"/>
</dbReference>
<evidence type="ECO:0000313" key="3">
    <source>
        <dbReference type="Proteomes" id="UP000029121"/>
    </source>
</evidence>
<feature type="compositionally biased region" description="Pro residues" evidence="1">
    <location>
        <begin position="61"/>
        <end position="104"/>
    </location>
</feature>
<reference evidence="3" key="1">
    <citation type="journal article" date="2013" name="Nat. Genet.">
        <title>The Capsella rubella genome and the genomic consequences of rapid mating system evolution.</title>
        <authorList>
            <person name="Slotte T."/>
            <person name="Hazzouri K.M."/>
            <person name="Agren J.A."/>
            <person name="Koenig D."/>
            <person name="Maumus F."/>
            <person name="Guo Y.L."/>
            <person name="Steige K."/>
            <person name="Platts A.E."/>
            <person name="Escobar J.S."/>
            <person name="Newman L.K."/>
            <person name="Wang W."/>
            <person name="Mandakova T."/>
            <person name="Vello E."/>
            <person name="Smith L.M."/>
            <person name="Henz S.R."/>
            <person name="Steffen J."/>
            <person name="Takuno S."/>
            <person name="Brandvain Y."/>
            <person name="Coop G."/>
            <person name="Andolfatto P."/>
            <person name="Hu T.T."/>
            <person name="Blanchette M."/>
            <person name="Clark R.M."/>
            <person name="Quesneville H."/>
            <person name="Nordborg M."/>
            <person name="Gaut B.S."/>
            <person name="Lysak M.A."/>
            <person name="Jenkins J."/>
            <person name="Grimwood J."/>
            <person name="Chapman J."/>
            <person name="Prochnik S."/>
            <person name="Shu S."/>
            <person name="Rokhsar D."/>
            <person name="Schmutz J."/>
            <person name="Weigel D."/>
            <person name="Wright S.I."/>
        </authorList>
    </citation>
    <scope>NUCLEOTIDE SEQUENCE [LARGE SCALE GENOMIC DNA]</scope>
    <source>
        <strain evidence="3">cv. Monte Gargano</strain>
    </source>
</reference>
<organism evidence="2 3">
    <name type="scientific">Capsella rubella</name>
    <dbReference type="NCBI Taxonomy" id="81985"/>
    <lineage>
        <taxon>Eukaryota</taxon>
        <taxon>Viridiplantae</taxon>
        <taxon>Streptophyta</taxon>
        <taxon>Embryophyta</taxon>
        <taxon>Tracheophyta</taxon>
        <taxon>Spermatophyta</taxon>
        <taxon>Magnoliopsida</taxon>
        <taxon>eudicotyledons</taxon>
        <taxon>Gunneridae</taxon>
        <taxon>Pentapetalae</taxon>
        <taxon>rosids</taxon>
        <taxon>malvids</taxon>
        <taxon>Brassicales</taxon>
        <taxon>Brassicaceae</taxon>
        <taxon>Camelineae</taxon>
        <taxon>Capsella</taxon>
    </lineage>
</organism>
<dbReference type="STRING" id="81985.R0GNN8"/>
<name>R0GNN8_9BRAS</name>
<evidence type="ECO:0000256" key="1">
    <source>
        <dbReference type="SAM" id="MobiDB-lite"/>
    </source>
</evidence>
<dbReference type="PANTHER" id="PTHR47488:SF3">
    <property type="entry name" value="HEAVY METAL TRANSPORT_DETOXIFICATION SUPERFAMILY PROTEIN"/>
    <property type="match status" value="1"/>
</dbReference>
<evidence type="ECO:0000313" key="2">
    <source>
        <dbReference type="EMBL" id="EOA37517.1"/>
    </source>
</evidence>
<feature type="region of interest" description="Disordered" evidence="1">
    <location>
        <begin position="57"/>
        <end position="104"/>
    </location>
</feature>
<dbReference type="InterPro" id="IPR044169">
    <property type="entry name" value="PI21"/>
</dbReference>
<evidence type="ECO:0008006" key="4">
    <source>
        <dbReference type="Google" id="ProtNLM"/>
    </source>
</evidence>
<dbReference type="AlphaFoldDB" id="R0GNN8"/>
<gene>
    <name evidence="2" type="ORF">CARUB_v10011710mg</name>
</gene>
<accession>R0GNN8</accession>